<keyword evidence="8" id="KW-0446">Lipid-binding</keyword>
<dbReference type="PROSITE" id="PS50195">
    <property type="entry name" value="PX"/>
    <property type="match status" value="1"/>
</dbReference>
<evidence type="ECO:0000256" key="2">
    <source>
        <dbReference type="ARBA" id="ARBA00004496"/>
    </source>
</evidence>
<evidence type="ECO:0000256" key="8">
    <source>
        <dbReference type="ARBA" id="ARBA00023121"/>
    </source>
</evidence>
<evidence type="ECO:0000256" key="5">
    <source>
        <dbReference type="ARBA" id="ARBA00022490"/>
    </source>
</evidence>
<comment type="similarity">
    <text evidence="3">Belongs to the sorting nexin family.</text>
</comment>
<dbReference type="GO" id="GO:0016050">
    <property type="term" value="P:vesicle organization"/>
    <property type="evidence" value="ECO:0007669"/>
    <property type="project" value="TreeGrafter"/>
</dbReference>
<evidence type="ECO:0000256" key="10">
    <source>
        <dbReference type="ARBA" id="ARBA00029433"/>
    </source>
</evidence>
<reference evidence="13" key="2">
    <citation type="journal article" date="2023" name="Science">
        <title>Genomic signatures of disease resistance in endangered staghorn corals.</title>
        <authorList>
            <person name="Vollmer S.V."/>
            <person name="Selwyn J.D."/>
            <person name="Despard B.A."/>
            <person name="Roesel C.L."/>
        </authorList>
    </citation>
    <scope>NUCLEOTIDE SEQUENCE</scope>
    <source>
        <strain evidence="13">K2</strain>
    </source>
</reference>
<evidence type="ECO:0000256" key="1">
    <source>
        <dbReference type="ARBA" id="ARBA00004177"/>
    </source>
</evidence>
<keyword evidence="6" id="KW-0967">Endosome</keyword>
<dbReference type="PANTHER" id="PTHR46209:SF3">
    <property type="entry name" value="PX DOMAIN-CONTAINING PROTEIN"/>
    <property type="match status" value="1"/>
</dbReference>
<feature type="region of interest" description="Disordered" evidence="11">
    <location>
        <begin position="1"/>
        <end position="57"/>
    </location>
</feature>
<dbReference type="Pfam" id="PF00787">
    <property type="entry name" value="PX"/>
    <property type="match status" value="1"/>
</dbReference>
<sequence length="660" mass="75769">MVEFINGQDQQNLGEVISPQDNSEPRYGGNKERRCTCQSTRDNGFSRSAHPDDADGPTRLFDDVSNWVASQRYYASTLMTGNGWSSGYACQTGKILGTNYYLPSCPECSNERSTTDERRRVSLSHNVASVLPGGKLMVSPTERTSDEEQTGQRSEGSSHYEGDDEAADIDLSEFDIIKEETFVRVIEWLNWPNNLEQHAQDSRDEEENTIRNEPFGDIRMKDYDVISVPCSLKPTHSVHSKSTGCHSEHKEGDEEEEGSEFSFVHSSICGIDWKDRDELSSSCDSLHSAALFLTYDVVEMIELRYNNVDLILPRPRRKGVYRLFKPRYEFKMIRDQIGDSAFGNGYLEIEVKNPRTHIQNEKALHTDYEIELKTNHPAFPLFHSKVRRRYSEFEWLRNKLGLDDIIMKHVPQLPRKQVIGRFKDTFLWQRQMGLEKFLNKLADINAFANNPAFLLFVQTSLSIKEMDYYLKTRTPGGIRSLTLRLHDKKLRAGENKQRPRTKTFSAESQSLKSKSYGKNWFSVNSDSMFGEESVDIPEPKDMKKLRSLSCMECPSGRVTLPTIPGSSEDGLDSFGKASETEIEAHAEEHPLSRSWHGTPRDEIDLVLEDYEIIPLDSIAQVRVSNDGNEDDDDEEFFSMDLDYVEVNPELRFHDEHRFDY</sequence>
<dbReference type="EMBL" id="JARQWQ010000030">
    <property type="protein sequence ID" value="KAK2561979.1"/>
    <property type="molecule type" value="Genomic_DNA"/>
</dbReference>
<dbReference type="Gene3D" id="3.30.1520.10">
    <property type="entry name" value="Phox-like domain"/>
    <property type="match status" value="1"/>
</dbReference>
<dbReference type="AlphaFoldDB" id="A0AAD9V5G5"/>
<evidence type="ECO:0000256" key="9">
    <source>
        <dbReference type="ARBA" id="ARBA00023136"/>
    </source>
</evidence>
<evidence type="ECO:0000256" key="3">
    <source>
        <dbReference type="ARBA" id="ARBA00010883"/>
    </source>
</evidence>
<dbReference type="SMART" id="SM00312">
    <property type="entry name" value="PX"/>
    <property type="match status" value="1"/>
</dbReference>
<proteinExistence type="inferred from homology"/>
<feature type="region of interest" description="Disordered" evidence="11">
    <location>
        <begin position="237"/>
        <end position="259"/>
    </location>
</feature>
<dbReference type="GO" id="GO:0005768">
    <property type="term" value="C:endosome"/>
    <property type="evidence" value="ECO:0007669"/>
    <property type="project" value="UniProtKB-SubCell"/>
</dbReference>
<feature type="compositionally biased region" description="Polar residues" evidence="11">
    <location>
        <begin position="36"/>
        <end position="46"/>
    </location>
</feature>
<accession>A0AAD9V5G5</accession>
<reference evidence="13" key="1">
    <citation type="journal article" date="2023" name="G3 (Bethesda)">
        <title>Whole genome assembly and annotation of the endangered Caribbean coral Acropora cervicornis.</title>
        <authorList>
            <person name="Selwyn J.D."/>
            <person name="Vollmer S.V."/>
        </authorList>
    </citation>
    <scope>NUCLEOTIDE SEQUENCE</scope>
    <source>
        <strain evidence="13">K2</strain>
    </source>
</reference>
<protein>
    <submittedName>
        <fullName evidence="13">Sorting nexin-3</fullName>
    </submittedName>
</protein>
<evidence type="ECO:0000313" key="14">
    <source>
        <dbReference type="Proteomes" id="UP001249851"/>
    </source>
</evidence>
<dbReference type="PANTHER" id="PTHR46209">
    <property type="entry name" value="PX DOMAIN-CONTAINING PROTEIN"/>
    <property type="match status" value="1"/>
</dbReference>
<feature type="domain" description="PX" evidence="12">
    <location>
        <begin position="346"/>
        <end position="464"/>
    </location>
</feature>
<keyword evidence="4" id="KW-0813">Transport</keyword>
<comment type="caution">
    <text evidence="13">The sequence shown here is derived from an EMBL/GenBank/DDBJ whole genome shotgun (WGS) entry which is preliminary data.</text>
</comment>
<comment type="subcellular location">
    <subcellularLocation>
        <location evidence="2">Cytoplasm</location>
    </subcellularLocation>
    <subcellularLocation>
        <location evidence="10">Endomembrane system</location>
        <topology evidence="10">Peripheral membrane protein</topology>
        <orientation evidence="10">Cytoplasmic side</orientation>
    </subcellularLocation>
    <subcellularLocation>
        <location evidence="1">Endosome</location>
    </subcellularLocation>
</comment>
<keyword evidence="14" id="KW-1185">Reference proteome</keyword>
<evidence type="ECO:0000259" key="12">
    <source>
        <dbReference type="PROSITE" id="PS50195"/>
    </source>
</evidence>
<dbReference type="InterPro" id="IPR001683">
    <property type="entry name" value="PX_dom"/>
</dbReference>
<keyword evidence="9" id="KW-0472">Membrane</keyword>
<feature type="region of interest" description="Disordered" evidence="11">
    <location>
        <begin position="134"/>
        <end position="164"/>
    </location>
</feature>
<keyword evidence="5" id="KW-0963">Cytoplasm</keyword>
<dbReference type="Proteomes" id="UP001249851">
    <property type="component" value="Unassembled WGS sequence"/>
</dbReference>
<dbReference type="SUPFAM" id="SSF64268">
    <property type="entry name" value="PX domain"/>
    <property type="match status" value="1"/>
</dbReference>
<evidence type="ECO:0000256" key="7">
    <source>
        <dbReference type="ARBA" id="ARBA00022927"/>
    </source>
</evidence>
<keyword evidence="7" id="KW-0653">Protein transport</keyword>
<evidence type="ECO:0000313" key="13">
    <source>
        <dbReference type="EMBL" id="KAK2561979.1"/>
    </source>
</evidence>
<dbReference type="GO" id="GO:1901981">
    <property type="term" value="F:phosphatidylinositol phosphate binding"/>
    <property type="evidence" value="ECO:0007669"/>
    <property type="project" value="TreeGrafter"/>
</dbReference>
<dbReference type="GO" id="GO:0006886">
    <property type="term" value="P:intracellular protein transport"/>
    <property type="evidence" value="ECO:0007669"/>
    <property type="project" value="InterPro"/>
</dbReference>
<evidence type="ECO:0000256" key="6">
    <source>
        <dbReference type="ARBA" id="ARBA00022753"/>
    </source>
</evidence>
<name>A0AAD9V5G5_ACRCE</name>
<dbReference type="InterPro" id="IPR043544">
    <property type="entry name" value="SNX10/11"/>
</dbReference>
<organism evidence="13 14">
    <name type="scientific">Acropora cervicornis</name>
    <name type="common">Staghorn coral</name>
    <dbReference type="NCBI Taxonomy" id="6130"/>
    <lineage>
        <taxon>Eukaryota</taxon>
        <taxon>Metazoa</taxon>
        <taxon>Cnidaria</taxon>
        <taxon>Anthozoa</taxon>
        <taxon>Hexacorallia</taxon>
        <taxon>Scleractinia</taxon>
        <taxon>Astrocoeniina</taxon>
        <taxon>Acroporidae</taxon>
        <taxon>Acropora</taxon>
    </lineage>
</organism>
<feature type="region of interest" description="Disordered" evidence="11">
    <location>
        <begin position="491"/>
        <end position="510"/>
    </location>
</feature>
<evidence type="ECO:0000256" key="11">
    <source>
        <dbReference type="SAM" id="MobiDB-lite"/>
    </source>
</evidence>
<dbReference type="InterPro" id="IPR036871">
    <property type="entry name" value="PX_dom_sf"/>
</dbReference>
<evidence type="ECO:0000256" key="4">
    <source>
        <dbReference type="ARBA" id="ARBA00022448"/>
    </source>
</evidence>
<gene>
    <name evidence="13" type="ORF">P5673_014711</name>
</gene>